<keyword evidence="3 7" id="KW-0479">Metal-binding</keyword>
<dbReference type="GO" id="GO:0051287">
    <property type="term" value="F:NAD binding"/>
    <property type="evidence" value="ECO:0007669"/>
    <property type="project" value="InterPro"/>
</dbReference>
<dbReference type="FunFam" id="3.40.50.720:FF:000182">
    <property type="entry name" value="NAD-dependent malic enzyme"/>
    <property type="match status" value="1"/>
</dbReference>
<keyword evidence="4 8" id="KW-0560">Oxidoreductase</keyword>
<dbReference type="NCBIfam" id="NF010052">
    <property type="entry name" value="PRK13529.1"/>
    <property type="match status" value="1"/>
</dbReference>
<evidence type="ECO:0000256" key="8">
    <source>
        <dbReference type="RuleBase" id="RU003426"/>
    </source>
</evidence>
<proteinExistence type="inferred from homology"/>
<name>L1J7M7_GUITC</name>
<evidence type="ECO:0000313" key="13">
    <source>
        <dbReference type="Proteomes" id="UP000011087"/>
    </source>
</evidence>
<dbReference type="SUPFAM" id="SSF53223">
    <property type="entry name" value="Aminoacid dehydrogenase-like, N-terminal domain"/>
    <property type="match status" value="1"/>
</dbReference>
<comment type="cofactor">
    <cofactor evidence="1">
        <name>Mn(2+)</name>
        <dbReference type="ChEBI" id="CHEBI:29035"/>
    </cofactor>
</comment>
<dbReference type="GeneID" id="17300911"/>
<dbReference type="SUPFAM" id="SSF51735">
    <property type="entry name" value="NAD(P)-binding Rossmann-fold domains"/>
    <property type="match status" value="1"/>
</dbReference>
<dbReference type="GO" id="GO:0046872">
    <property type="term" value="F:metal ion binding"/>
    <property type="evidence" value="ECO:0007669"/>
    <property type="project" value="UniProtKB-KW"/>
</dbReference>
<evidence type="ECO:0000256" key="6">
    <source>
        <dbReference type="PIRSR" id="PIRSR000106-2"/>
    </source>
</evidence>
<feature type="binding site" evidence="7">
    <location>
        <position position="194"/>
    </location>
    <ligand>
        <name>a divalent metal cation</name>
        <dbReference type="ChEBI" id="CHEBI:60240"/>
    </ligand>
</feature>
<comment type="cofactor">
    <cofactor evidence="7">
        <name>Mg(2+)</name>
        <dbReference type="ChEBI" id="CHEBI:18420"/>
    </cofactor>
    <cofactor evidence="7">
        <name>Mn(2+)</name>
        <dbReference type="ChEBI" id="CHEBI:29035"/>
    </cofactor>
    <text evidence="7">Divalent metal cations. Prefers magnesium or manganese.</text>
</comment>
<dbReference type="OMA" id="RFAHDHP"/>
<evidence type="ECO:0000259" key="10">
    <source>
        <dbReference type="SMART" id="SM01274"/>
    </source>
</evidence>
<dbReference type="InterPro" id="IPR001891">
    <property type="entry name" value="Malic_OxRdtase"/>
</dbReference>
<dbReference type="STRING" id="905079.L1J7M7"/>
<evidence type="ECO:0000256" key="5">
    <source>
        <dbReference type="PIRSR" id="PIRSR000106-1"/>
    </source>
</evidence>
<sequence length="512" mass="55991">MTVQKRKVLERLRRLPSDIDRNSYLAEVCDNNETLFYALLVENMEYLAPIVYTPTVGQACQEFGYRFRRPRGMYLSALDKGHMHSCIGNWPQRDVQVIVVTDGSRILGLGDLGAYGMGIPIGKLALYCAAGGIAPHRVMPVCLDAGTNNEKLLKDPFYIGLVQKRLRGDAYFELVDEFLDAIRNRFPDAFVQFEDFSSDVIDFLSAAPLCVFNDDIQGTGAVTLAGLFSGLINRGLTPESLKDQRFVIAGAGSAGTGVATAILQGIMKQGLTYGEAVSKFVVVDKDGPLTVDRLGKLTKEQSVFARDDMALGMTLLDVVKQFKPTILMGLSAVGGLFTEEIVREVKVHCPQPFIFPLSNPTANAECSAEDAYRWTEGECIFASGSPFAPVTLPSGRILYPSQCNNMFIFPGIGLAASVLKLKQITDDMLYEASVAVAKSLTDDDRKAGRVYPHVNDIRHVSLNVAVAVGKKGIESGLSKAYDSTDIPHLEEILSSKMYNPTYVPLIKNADQQ</sequence>
<dbReference type="KEGG" id="gtt:GUITHDRAFT_95097"/>
<feature type="binding site" evidence="6">
    <location>
        <position position="404"/>
    </location>
    <ligand>
        <name>(S)-malate</name>
        <dbReference type="ChEBI" id="CHEBI:15589"/>
    </ligand>
</feature>
<comment type="similarity">
    <text evidence="2 8">Belongs to the malic enzymes family.</text>
</comment>
<dbReference type="Pfam" id="PF03949">
    <property type="entry name" value="Malic_M"/>
    <property type="match status" value="1"/>
</dbReference>
<dbReference type="InterPro" id="IPR012301">
    <property type="entry name" value="Malic_N_dom"/>
</dbReference>
<protein>
    <recommendedName>
        <fullName evidence="8">Malic enzyme</fullName>
    </recommendedName>
</protein>
<dbReference type="RefSeq" id="XP_005831287.1">
    <property type="nucleotide sequence ID" value="XM_005831230.1"/>
</dbReference>
<organism evidence="11">
    <name type="scientific">Guillardia theta (strain CCMP2712)</name>
    <name type="common">Cryptophyte</name>
    <dbReference type="NCBI Taxonomy" id="905079"/>
    <lineage>
        <taxon>Eukaryota</taxon>
        <taxon>Cryptophyceae</taxon>
        <taxon>Pyrenomonadales</taxon>
        <taxon>Geminigeraceae</taxon>
        <taxon>Guillardia</taxon>
    </lineage>
</organism>
<dbReference type="PIRSF" id="PIRSF000106">
    <property type="entry name" value="ME"/>
    <property type="match status" value="1"/>
</dbReference>
<feature type="binding site" evidence="7">
    <location>
        <position position="195"/>
    </location>
    <ligand>
        <name>a divalent metal cation</name>
        <dbReference type="ChEBI" id="CHEBI:60240"/>
    </ligand>
</feature>
<dbReference type="PaxDb" id="55529-EKX44307"/>
<dbReference type="SMART" id="SM00919">
    <property type="entry name" value="Malic_M"/>
    <property type="match status" value="1"/>
</dbReference>
<gene>
    <name evidence="11" type="ORF">GUITHDRAFT_95097</name>
</gene>
<accession>L1J7M7</accession>
<feature type="binding site" evidence="7">
    <location>
        <position position="215"/>
    </location>
    <ligand>
        <name>a divalent metal cation</name>
        <dbReference type="ChEBI" id="CHEBI:60240"/>
    </ligand>
</feature>
<reference evidence="12" key="3">
    <citation type="submission" date="2015-06" db="UniProtKB">
        <authorList>
            <consortium name="EnsemblProtists"/>
        </authorList>
    </citation>
    <scope>IDENTIFICATION</scope>
</reference>
<dbReference type="GO" id="GO:0006108">
    <property type="term" value="P:malate metabolic process"/>
    <property type="evidence" value="ECO:0007669"/>
    <property type="project" value="TreeGrafter"/>
</dbReference>
<feature type="active site" description="Proton donor" evidence="5">
    <location>
        <position position="52"/>
    </location>
</feature>
<feature type="binding site" evidence="6">
    <location>
        <position position="359"/>
    </location>
    <ligand>
        <name>(S)-malate</name>
        <dbReference type="ChEBI" id="CHEBI:15589"/>
    </ligand>
</feature>
<dbReference type="GO" id="GO:0005739">
    <property type="term" value="C:mitochondrion"/>
    <property type="evidence" value="ECO:0007669"/>
    <property type="project" value="TreeGrafter"/>
</dbReference>
<dbReference type="SMART" id="SM01274">
    <property type="entry name" value="malic"/>
    <property type="match status" value="1"/>
</dbReference>
<dbReference type="InterPro" id="IPR015884">
    <property type="entry name" value="Malic_enzyme_CS"/>
</dbReference>
<feature type="binding site" evidence="6">
    <location>
        <position position="105"/>
    </location>
    <ligand>
        <name>(S)-malate</name>
        <dbReference type="ChEBI" id="CHEBI:15589"/>
    </ligand>
</feature>
<dbReference type="EMBL" id="JH993005">
    <property type="protein sequence ID" value="EKX44307.1"/>
    <property type="molecule type" value="Genomic_DNA"/>
</dbReference>
<dbReference type="InterPro" id="IPR036291">
    <property type="entry name" value="NAD(P)-bd_dom_sf"/>
</dbReference>
<dbReference type="InterPro" id="IPR012302">
    <property type="entry name" value="Malic_NAD-bd"/>
</dbReference>
<dbReference type="GO" id="GO:0004471">
    <property type="term" value="F:malate dehydrogenase (decarboxylating) (NAD+) activity"/>
    <property type="evidence" value="ECO:0007669"/>
    <property type="project" value="TreeGrafter"/>
</dbReference>
<evidence type="ECO:0000256" key="1">
    <source>
        <dbReference type="ARBA" id="ARBA00001936"/>
    </source>
</evidence>
<dbReference type="eggNOG" id="KOG1257">
    <property type="taxonomic scope" value="Eukaryota"/>
</dbReference>
<evidence type="ECO:0000256" key="4">
    <source>
        <dbReference type="ARBA" id="ARBA00023002"/>
    </source>
</evidence>
<evidence type="ECO:0000259" key="9">
    <source>
        <dbReference type="SMART" id="SM00919"/>
    </source>
</evidence>
<dbReference type="OrthoDB" id="5365701at2759"/>
<dbReference type="HOGENOM" id="CLU_011405_5_0_1"/>
<dbReference type="PANTHER" id="PTHR23406">
    <property type="entry name" value="MALIC ENZYME-RELATED"/>
    <property type="match status" value="1"/>
</dbReference>
<dbReference type="EnsemblProtists" id="EKX44307">
    <property type="protein sequence ID" value="EKX44307"/>
    <property type="gene ID" value="GUITHDRAFT_95097"/>
</dbReference>
<evidence type="ECO:0000313" key="12">
    <source>
        <dbReference type="EnsemblProtists" id="EKX44307"/>
    </source>
</evidence>
<dbReference type="PRINTS" id="PR00072">
    <property type="entry name" value="MALOXRDTASE"/>
</dbReference>
<evidence type="ECO:0000256" key="7">
    <source>
        <dbReference type="PIRSR" id="PIRSR000106-3"/>
    </source>
</evidence>
<evidence type="ECO:0000256" key="3">
    <source>
        <dbReference type="ARBA" id="ARBA00022723"/>
    </source>
</evidence>
<feature type="domain" description="Malic enzyme N-terminal" evidence="10">
    <location>
        <begin position="29"/>
        <end position="205"/>
    </location>
</feature>
<dbReference type="Gene3D" id="3.40.50.10380">
    <property type="entry name" value="Malic enzyme, N-terminal domain"/>
    <property type="match status" value="1"/>
</dbReference>
<dbReference type="InterPro" id="IPR046346">
    <property type="entry name" value="Aminoacid_DH-like_N_sf"/>
</dbReference>
<dbReference type="InterPro" id="IPR037062">
    <property type="entry name" value="Malic_N_dom_sf"/>
</dbReference>
<keyword evidence="13" id="KW-1185">Reference proteome</keyword>
<feature type="domain" description="Malic enzyme NAD-binding" evidence="9">
    <location>
        <begin position="216"/>
        <end position="473"/>
    </location>
</feature>
<feature type="active site" description="Proton acceptor" evidence="5">
    <location>
        <position position="123"/>
    </location>
</feature>
<dbReference type="PANTHER" id="PTHR23406:SF32">
    <property type="entry name" value="NADP-DEPENDENT MALIC ENZYME"/>
    <property type="match status" value="1"/>
</dbReference>
<dbReference type="Proteomes" id="UP000011087">
    <property type="component" value="Unassembled WGS sequence"/>
</dbReference>
<evidence type="ECO:0000256" key="2">
    <source>
        <dbReference type="ARBA" id="ARBA00008785"/>
    </source>
</evidence>
<dbReference type="Pfam" id="PF00390">
    <property type="entry name" value="malic"/>
    <property type="match status" value="1"/>
</dbReference>
<dbReference type="CDD" id="cd05312">
    <property type="entry name" value="NAD_bind_1_malic_enz"/>
    <property type="match status" value="1"/>
</dbReference>
<dbReference type="Gene3D" id="3.40.50.720">
    <property type="entry name" value="NAD(P)-binding Rossmann-like Domain"/>
    <property type="match status" value="1"/>
</dbReference>
<evidence type="ECO:0000313" key="11">
    <source>
        <dbReference type="EMBL" id="EKX44307.1"/>
    </source>
</evidence>
<dbReference type="PROSITE" id="PS00331">
    <property type="entry name" value="MALIC_ENZYMES"/>
    <property type="match status" value="1"/>
</dbReference>
<dbReference type="AlphaFoldDB" id="L1J7M7"/>
<reference evidence="13" key="2">
    <citation type="submission" date="2012-11" db="EMBL/GenBank/DDBJ databases">
        <authorList>
            <person name="Kuo A."/>
            <person name="Curtis B.A."/>
            <person name="Tanifuji G."/>
            <person name="Burki F."/>
            <person name="Gruber A."/>
            <person name="Irimia M."/>
            <person name="Maruyama S."/>
            <person name="Arias M.C."/>
            <person name="Ball S.G."/>
            <person name="Gile G.H."/>
            <person name="Hirakawa Y."/>
            <person name="Hopkins J.F."/>
            <person name="Rensing S.A."/>
            <person name="Schmutz J."/>
            <person name="Symeonidi A."/>
            <person name="Elias M."/>
            <person name="Eveleigh R.J."/>
            <person name="Herman E.K."/>
            <person name="Klute M.J."/>
            <person name="Nakayama T."/>
            <person name="Obornik M."/>
            <person name="Reyes-Prieto A."/>
            <person name="Armbrust E.V."/>
            <person name="Aves S.J."/>
            <person name="Beiko R.G."/>
            <person name="Coutinho P."/>
            <person name="Dacks J.B."/>
            <person name="Durnford D.G."/>
            <person name="Fast N.M."/>
            <person name="Green B.R."/>
            <person name="Grisdale C."/>
            <person name="Hempe F."/>
            <person name="Henrissat B."/>
            <person name="Hoppner M.P."/>
            <person name="Ishida K.-I."/>
            <person name="Kim E."/>
            <person name="Koreny L."/>
            <person name="Kroth P.G."/>
            <person name="Liu Y."/>
            <person name="Malik S.-B."/>
            <person name="Maier U.G."/>
            <person name="McRose D."/>
            <person name="Mock T."/>
            <person name="Neilson J.A."/>
            <person name="Onodera N.T."/>
            <person name="Poole A.M."/>
            <person name="Pritham E.J."/>
            <person name="Richards T.A."/>
            <person name="Rocap G."/>
            <person name="Roy S.W."/>
            <person name="Sarai C."/>
            <person name="Schaack S."/>
            <person name="Shirato S."/>
            <person name="Slamovits C.H."/>
            <person name="Spencer D.F."/>
            <person name="Suzuki S."/>
            <person name="Worden A.Z."/>
            <person name="Zauner S."/>
            <person name="Barry K."/>
            <person name="Bell C."/>
            <person name="Bharti A.K."/>
            <person name="Crow J.A."/>
            <person name="Grimwood J."/>
            <person name="Kramer R."/>
            <person name="Lindquist E."/>
            <person name="Lucas S."/>
            <person name="Salamov A."/>
            <person name="McFadden G.I."/>
            <person name="Lane C.E."/>
            <person name="Keeling P.J."/>
            <person name="Gray M.W."/>
            <person name="Grigoriev I.V."/>
            <person name="Archibald J.M."/>
        </authorList>
    </citation>
    <scope>NUCLEOTIDE SEQUENCE</scope>
    <source>
        <strain evidence="13">CCMP2712</strain>
    </source>
</reference>
<reference evidence="11 13" key="1">
    <citation type="journal article" date="2012" name="Nature">
        <title>Algal genomes reveal evolutionary mosaicism and the fate of nucleomorphs.</title>
        <authorList>
            <consortium name="DOE Joint Genome Institute"/>
            <person name="Curtis B.A."/>
            <person name="Tanifuji G."/>
            <person name="Burki F."/>
            <person name="Gruber A."/>
            <person name="Irimia M."/>
            <person name="Maruyama S."/>
            <person name="Arias M.C."/>
            <person name="Ball S.G."/>
            <person name="Gile G.H."/>
            <person name="Hirakawa Y."/>
            <person name="Hopkins J.F."/>
            <person name="Kuo A."/>
            <person name="Rensing S.A."/>
            <person name="Schmutz J."/>
            <person name="Symeonidi A."/>
            <person name="Elias M."/>
            <person name="Eveleigh R.J."/>
            <person name="Herman E.K."/>
            <person name="Klute M.J."/>
            <person name="Nakayama T."/>
            <person name="Obornik M."/>
            <person name="Reyes-Prieto A."/>
            <person name="Armbrust E.V."/>
            <person name="Aves S.J."/>
            <person name="Beiko R.G."/>
            <person name="Coutinho P."/>
            <person name="Dacks J.B."/>
            <person name="Durnford D.G."/>
            <person name="Fast N.M."/>
            <person name="Green B.R."/>
            <person name="Grisdale C.J."/>
            <person name="Hempel F."/>
            <person name="Henrissat B."/>
            <person name="Hoppner M.P."/>
            <person name="Ishida K."/>
            <person name="Kim E."/>
            <person name="Koreny L."/>
            <person name="Kroth P.G."/>
            <person name="Liu Y."/>
            <person name="Malik S.B."/>
            <person name="Maier U.G."/>
            <person name="McRose D."/>
            <person name="Mock T."/>
            <person name="Neilson J.A."/>
            <person name="Onodera N.T."/>
            <person name="Poole A.M."/>
            <person name="Pritham E.J."/>
            <person name="Richards T.A."/>
            <person name="Rocap G."/>
            <person name="Roy S.W."/>
            <person name="Sarai C."/>
            <person name="Schaack S."/>
            <person name="Shirato S."/>
            <person name="Slamovits C.H."/>
            <person name="Spencer D.F."/>
            <person name="Suzuki S."/>
            <person name="Worden A.Z."/>
            <person name="Zauner S."/>
            <person name="Barry K."/>
            <person name="Bell C."/>
            <person name="Bharti A.K."/>
            <person name="Crow J.A."/>
            <person name="Grimwood J."/>
            <person name="Kramer R."/>
            <person name="Lindquist E."/>
            <person name="Lucas S."/>
            <person name="Salamov A."/>
            <person name="McFadden G.I."/>
            <person name="Lane C.E."/>
            <person name="Keeling P.J."/>
            <person name="Gray M.W."/>
            <person name="Grigoriev I.V."/>
            <person name="Archibald J.M."/>
        </authorList>
    </citation>
    <scope>NUCLEOTIDE SEQUENCE</scope>
    <source>
        <strain evidence="11 13">CCMP2712</strain>
    </source>
</reference>